<dbReference type="CDD" id="cd01650">
    <property type="entry name" value="RT_nLTR_like"/>
    <property type="match status" value="1"/>
</dbReference>
<protein>
    <recommendedName>
        <fullName evidence="1">Reverse transcriptase domain-containing protein</fullName>
    </recommendedName>
</protein>
<dbReference type="Gene3D" id="2.40.30.10">
    <property type="entry name" value="Translation factors"/>
    <property type="match status" value="1"/>
</dbReference>
<dbReference type="InterPro" id="IPR043502">
    <property type="entry name" value="DNA/RNA_pol_sf"/>
</dbReference>
<dbReference type="Proteomes" id="UP001281410">
    <property type="component" value="Unassembled WGS sequence"/>
</dbReference>
<dbReference type="AlphaFoldDB" id="A0AAE0B7A1"/>
<keyword evidence="3" id="KW-1185">Reference proteome</keyword>
<dbReference type="PROSITE" id="PS50878">
    <property type="entry name" value="RT_POL"/>
    <property type="match status" value="1"/>
</dbReference>
<dbReference type="SUPFAM" id="SSF63380">
    <property type="entry name" value="Riboflavin synthase domain-like"/>
    <property type="match status" value="1"/>
</dbReference>
<dbReference type="SUPFAM" id="SSF56672">
    <property type="entry name" value="DNA/RNA polymerases"/>
    <property type="match status" value="1"/>
</dbReference>
<dbReference type="SUPFAM" id="SSF52343">
    <property type="entry name" value="Ferredoxin reductase-like, C-terminal NADP-linked domain"/>
    <property type="match status" value="1"/>
</dbReference>
<dbReference type="Pfam" id="PF00078">
    <property type="entry name" value="RVT_1"/>
    <property type="match status" value="1"/>
</dbReference>
<dbReference type="Gene3D" id="3.40.50.80">
    <property type="entry name" value="Nucleotide-binding domain of ferredoxin-NADP reductase (FNR) module"/>
    <property type="match status" value="1"/>
</dbReference>
<dbReference type="InterPro" id="IPR039261">
    <property type="entry name" value="FNR_nucleotide-bd"/>
</dbReference>
<accession>A0AAE0B7A1</accession>
<reference evidence="2" key="1">
    <citation type="journal article" date="2023" name="Plant J.">
        <title>Genome sequences and population genomics provide insights into the demographic history, inbreeding, and mutation load of two 'living fossil' tree species of Dipteronia.</title>
        <authorList>
            <person name="Feng Y."/>
            <person name="Comes H.P."/>
            <person name="Chen J."/>
            <person name="Zhu S."/>
            <person name="Lu R."/>
            <person name="Zhang X."/>
            <person name="Li P."/>
            <person name="Qiu J."/>
            <person name="Olsen K.M."/>
            <person name="Qiu Y."/>
        </authorList>
    </citation>
    <scope>NUCLEOTIDE SEQUENCE</scope>
    <source>
        <strain evidence="2">NBL</strain>
    </source>
</reference>
<feature type="domain" description="Reverse transcriptase" evidence="1">
    <location>
        <begin position="361"/>
        <end position="598"/>
    </location>
</feature>
<comment type="caution">
    <text evidence="2">The sequence shown here is derived from an EMBL/GenBank/DDBJ whole genome shotgun (WGS) entry which is preliminary data.</text>
</comment>
<organism evidence="2 3">
    <name type="scientific">Dipteronia sinensis</name>
    <dbReference type="NCBI Taxonomy" id="43782"/>
    <lineage>
        <taxon>Eukaryota</taxon>
        <taxon>Viridiplantae</taxon>
        <taxon>Streptophyta</taxon>
        <taxon>Embryophyta</taxon>
        <taxon>Tracheophyta</taxon>
        <taxon>Spermatophyta</taxon>
        <taxon>Magnoliopsida</taxon>
        <taxon>eudicotyledons</taxon>
        <taxon>Gunneridae</taxon>
        <taxon>Pentapetalae</taxon>
        <taxon>rosids</taxon>
        <taxon>malvids</taxon>
        <taxon>Sapindales</taxon>
        <taxon>Sapindaceae</taxon>
        <taxon>Hippocastanoideae</taxon>
        <taxon>Acereae</taxon>
        <taxon>Dipteronia</taxon>
    </lineage>
</organism>
<dbReference type="PANTHER" id="PTHR19446">
    <property type="entry name" value="REVERSE TRANSCRIPTASES"/>
    <property type="match status" value="1"/>
</dbReference>
<dbReference type="InterPro" id="IPR000477">
    <property type="entry name" value="RT_dom"/>
</dbReference>
<dbReference type="InterPro" id="IPR017938">
    <property type="entry name" value="Riboflavin_synthase-like_b-brl"/>
</dbReference>
<sequence>MKEKDFSILPHQKEEMIYTNTIRRSEELFWRTALSLRDVDLHLRFIILFASTDAHPNQVHTTVSVVSWLTPYKRKRNGLCSTWLAGLDHHQTWFHKGSLPRPPPSLPLILVGPGTGCAPFRGFVEERAIQSLSGSTAPIVCWLEEKALMKEISKGWSRLKCSGSTSRKLNVKIKAAKLTMKRWSQSYKKNSFLVDKWEKMLGEIDKRAVVEDWSCWRSLRKEEQTWRQKSRVRWLKEGDKNTKLFHLLANDRKRRNFIGDITVEGEVLSNPHQIRGGGFEHFKNHYKNVVWNRPIIKDLGLKQLSEEEKVKLEENFSIEEAWEALCSCDGNKAPGPDGLNLNFIKENWVVIREDFLKFLNEFFKDGSIVKELNNTFIALIPKVSKPTTLKEFRPISLVGSMYKILAKILANRIKKVMNSVIGENQMAFIQNRQLVDSYVIAEEIIHNWRKEMEGGLIVKIDFEKAYDSVDFQFLDSMMEGMGFGYKWRQWIRCCISTPAMSVLVNGSPTPQFTIERGLRQGDPLSPFLFNIVTEGLSALMNKAMDLGLMQGAYVGLKINFHKTCIVRVSKYVRNDPSWATALKCRSATLPLTYLGLPLGARPGLKTFWNPVVRKVEDRLALWKRRFLSK</sequence>
<evidence type="ECO:0000313" key="2">
    <source>
        <dbReference type="EMBL" id="KAK3230652.1"/>
    </source>
</evidence>
<proteinExistence type="predicted"/>
<evidence type="ECO:0000259" key="1">
    <source>
        <dbReference type="PROSITE" id="PS50878"/>
    </source>
</evidence>
<name>A0AAE0B7A1_9ROSI</name>
<dbReference type="EMBL" id="JANJYJ010000001">
    <property type="protein sequence ID" value="KAK3230652.1"/>
    <property type="molecule type" value="Genomic_DNA"/>
</dbReference>
<gene>
    <name evidence="2" type="ORF">Dsin_002533</name>
</gene>
<evidence type="ECO:0000313" key="3">
    <source>
        <dbReference type="Proteomes" id="UP001281410"/>
    </source>
</evidence>